<dbReference type="InterPro" id="IPR007560">
    <property type="entry name" value="Restrct_endonuc_IV_Mrr"/>
</dbReference>
<organism evidence="2 3">
    <name type="scientific">Primorskyibacter sedentarius</name>
    <dbReference type="NCBI Taxonomy" id="745311"/>
    <lineage>
        <taxon>Bacteria</taxon>
        <taxon>Pseudomonadati</taxon>
        <taxon>Pseudomonadota</taxon>
        <taxon>Alphaproteobacteria</taxon>
        <taxon>Rhodobacterales</taxon>
        <taxon>Roseobacteraceae</taxon>
        <taxon>Primorskyibacter</taxon>
    </lineage>
</organism>
<evidence type="ECO:0000313" key="2">
    <source>
        <dbReference type="EMBL" id="TCS47887.1"/>
    </source>
</evidence>
<dbReference type="Gene3D" id="3.40.1350.10">
    <property type="match status" value="1"/>
</dbReference>
<dbReference type="AlphaFoldDB" id="A0A4R3IKU8"/>
<keyword evidence="2" id="KW-0378">Hydrolase</keyword>
<dbReference type="InterPro" id="IPR011335">
    <property type="entry name" value="Restrct_endonuc-II-like"/>
</dbReference>
<dbReference type="InterPro" id="IPR011856">
    <property type="entry name" value="tRNA_endonuc-like_dom_sf"/>
</dbReference>
<dbReference type="InterPro" id="IPR052906">
    <property type="entry name" value="Type_IV_Methyl-Rstrct_Enzyme"/>
</dbReference>
<protein>
    <submittedName>
        <fullName evidence="2">Restriction endonuclease</fullName>
    </submittedName>
</protein>
<reference evidence="2 3" key="1">
    <citation type="submission" date="2019-03" db="EMBL/GenBank/DDBJ databases">
        <title>Genomic Encyclopedia of Type Strains, Phase IV (KMG-IV): sequencing the most valuable type-strain genomes for metagenomic binning, comparative biology and taxonomic classification.</title>
        <authorList>
            <person name="Goeker M."/>
        </authorList>
    </citation>
    <scope>NUCLEOTIDE SEQUENCE [LARGE SCALE GENOMIC DNA]</scope>
    <source>
        <strain evidence="2 3">DSM 104836</strain>
    </source>
</reference>
<accession>A0A4R3IKU8</accession>
<dbReference type="Pfam" id="PF04471">
    <property type="entry name" value="Mrr_cat"/>
    <property type="match status" value="1"/>
</dbReference>
<feature type="domain" description="Restriction endonuclease type IV Mrr" evidence="1">
    <location>
        <begin position="188"/>
        <end position="301"/>
    </location>
</feature>
<keyword evidence="3" id="KW-1185">Reference proteome</keyword>
<comment type="caution">
    <text evidence="2">The sequence shown here is derived from an EMBL/GenBank/DDBJ whole genome shotgun (WGS) entry which is preliminary data.</text>
</comment>
<gene>
    <name evidence="2" type="ORF">EDD52_1591</name>
</gene>
<dbReference type="GO" id="GO:0015666">
    <property type="term" value="F:restriction endodeoxyribonuclease activity"/>
    <property type="evidence" value="ECO:0007669"/>
    <property type="project" value="TreeGrafter"/>
</dbReference>
<name>A0A4R3IKU8_9RHOB</name>
<keyword evidence="2" id="KW-0540">Nuclease</keyword>
<dbReference type="PANTHER" id="PTHR30015">
    <property type="entry name" value="MRR RESTRICTION SYSTEM PROTEIN"/>
    <property type="match status" value="1"/>
</dbReference>
<dbReference type="Proteomes" id="UP000295696">
    <property type="component" value="Unassembled WGS sequence"/>
</dbReference>
<evidence type="ECO:0000259" key="1">
    <source>
        <dbReference type="Pfam" id="PF04471"/>
    </source>
</evidence>
<dbReference type="EMBL" id="SLZU01000059">
    <property type="protein sequence ID" value="TCS47887.1"/>
    <property type="molecule type" value="Genomic_DNA"/>
</dbReference>
<keyword evidence="2" id="KW-0255">Endonuclease</keyword>
<sequence length="331" mass="37291">MSSDQALSMNSMDQAKTINQCLLILNEYEEWENYEEGGTMMHRVLQPYFALSGYKLRAEPEVANQHRFDLVGDNILKGDDRILVDYKFNREGSPRSLIPSAILEFVTNLSPSDVSRVIMVSPEGYDANMAAVSTRTAGPRLELWSFDEVKERLVRLRDSQPVEDKYVELVLDFVDKLALAIAHEELDLRRLEWREVERLVAHVLAELGYATHLTEGSNDGGRDVVVVDVQQSGTPVFNIEVKHWTSAKVGKKEVKRVLEVALRERRDGAVLWASSGAGPTAIEARSESQVDYLHFADGNKLSMACRSFARKRGGLWSGIRPFQSFILDSSD</sequence>
<dbReference type="GO" id="GO:0009307">
    <property type="term" value="P:DNA restriction-modification system"/>
    <property type="evidence" value="ECO:0007669"/>
    <property type="project" value="InterPro"/>
</dbReference>
<dbReference type="GO" id="GO:0003677">
    <property type="term" value="F:DNA binding"/>
    <property type="evidence" value="ECO:0007669"/>
    <property type="project" value="InterPro"/>
</dbReference>
<proteinExistence type="predicted"/>
<dbReference type="PANTHER" id="PTHR30015:SF7">
    <property type="entry name" value="TYPE IV METHYL-DIRECTED RESTRICTION ENZYME ECOKMRR"/>
    <property type="match status" value="1"/>
</dbReference>
<evidence type="ECO:0000313" key="3">
    <source>
        <dbReference type="Proteomes" id="UP000295696"/>
    </source>
</evidence>
<dbReference type="SUPFAM" id="SSF52980">
    <property type="entry name" value="Restriction endonuclease-like"/>
    <property type="match status" value="1"/>
</dbReference>